<evidence type="ECO:0000313" key="1">
    <source>
        <dbReference type="EMBL" id="GEP59820.1"/>
    </source>
</evidence>
<keyword evidence="2" id="KW-1185">Reference proteome</keyword>
<protein>
    <submittedName>
        <fullName evidence="1">Uncharacterized protein</fullName>
    </submittedName>
</protein>
<evidence type="ECO:0000313" key="2">
    <source>
        <dbReference type="Proteomes" id="UP000321058"/>
    </source>
</evidence>
<sequence length="84" mass="8928">MPWKWLGDTAKRAGIQHAEQFKRAFDVAEAAGWLVVHNGNSAKLTFAGIRAIRRLLVSAEVVQSDVPSLPAPLSSCSTQLGAGA</sequence>
<proteinExistence type="predicted"/>
<accession>A0A512NLJ4</accession>
<name>A0A512NLJ4_9HYPH</name>
<dbReference type="Proteomes" id="UP000321058">
    <property type="component" value="Unassembled WGS sequence"/>
</dbReference>
<dbReference type="EMBL" id="BKAJ01000141">
    <property type="protein sequence ID" value="GEP59820.1"/>
    <property type="molecule type" value="Genomic_DNA"/>
</dbReference>
<organism evidence="1 2">
    <name type="scientific">Reyranella soli</name>
    <dbReference type="NCBI Taxonomy" id="1230389"/>
    <lineage>
        <taxon>Bacteria</taxon>
        <taxon>Pseudomonadati</taxon>
        <taxon>Pseudomonadota</taxon>
        <taxon>Alphaproteobacteria</taxon>
        <taxon>Hyphomicrobiales</taxon>
        <taxon>Reyranellaceae</taxon>
        <taxon>Reyranella</taxon>
    </lineage>
</organism>
<comment type="caution">
    <text evidence="1">The sequence shown here is derived from an EMBL/GenBank/DDBJ whole genome shotgun (WGS) entry which is preliminary data.</text>
</comment>
<reference evidence="1 2" key="1">
    <citation type="submission" date="2019-07" db="EMBL/GenBank/DDBJ databases">
        <title>Whole genome shotgun sequence of Reyranella soli NBRC 108950.</title>
        <authorList>
            <person name="Hosoyama A."/>
            <person name="Uohara A."/>
            <person name="Ohji S."/>
            <person name="Ichikawa N."/>
        </authorList>
    </citation>
    <scope>NUCLEOTIDE SEQUENCE [LARGE SCALE GENOMIC DNA]</scope>
    <source>
        <strain evidence="1 2">NBRC 108950</strain>
    </source>
</reference>
<gene>
    <name evidence="1" type="ORF">RSO01_69860</name>
</gene>
<dbReference type="AlphaFoldDB" id="A0A512NLJ4"/>